<proteinExistence type="predicted"/>
<name>A0ABQ6K7F4_9MICO</name>
<feature type="signal peptide" evidence="1">
    <location>
        <begin position="1"/>
        <end position="29"/>
    </location>
</feature>
<gene>
    <name evidence="2" type="ORF">GCM10025881_33920</name>
</gene>
<sequence length="325" mass="32854">MKLTRLVAASAATALLGAAALAAATPAFAIPAPSTQYVTASQFVAEASPYPHQWFKGNVTAPVGTYTSVPTGLTVNGNAQPLNGDTPTTGLANLVSGASFTADGPAAFQIPIFTNTDATDAASPTGFTTLVPDDITPGALHTTTWHSTQDISRAGTVQYTANTSHFALADLETYLSGDTTPYTILAYGFYVDSSFTTTLHTVTWDGVTTDFMAAPTATLSATSLTTKQVTSTGIDATFTGFVPGELVDFGYGSGQSGDSYGAPVAADANGTVSVHFVAPTGFTAGTYTLGAYGETSTFSAVGTFTVADPAPAASLAATGIDATPT</sequence>
<evidence type="ECO:0000313" key="3">
    <source>
        <dbReference type="Proteomes" id="UP001157034"/>
    </source>
</evidence>
<dbReference type="EMBL" id="BSVB01000001">
    <property type="protein sequence ID" value="GMA96568.1"/>
    <property type="molecule type" value="Genomic_DNA"/>
</dbReference>
<protein>
    <submittedName>
        <fullName evidence="2">Uncharacterized protein</fullName>
    </submittedName>
</protein>
<reference evidence="3" key="1">
    <citation type="journal article" date="2019" name="Int. J. Syst. Evol. Microbiol.">
        <title>The Global Catalogue of Microorganisms (GCM) 10K type strain sequencing project: providing services to taxonomists for standard genome sequencing and annotation.</title>
        <authorList>
            <consortium name="The Broad Institute Genomics Platform"/>
            <consortium name="The Broad Institute Genome Sequencing Center for Infectious Disease"/>
            <person name="Wu L."/>
            <person name="Ma J."/>
        </authorList>
    </citation>
    <scope>NUCLEOTIDE SEQUENCE [LARGE SCALE GENOMIC DNA]</scope>
    <source>
        <strain evidence="3">NBRC 108894</strain>
    </source>
</reference>
<dbReference type="Proteomes" id="UP001157034">
    <property type="component" value="Unassembled WGS sequence"/>
</dbReference>
<feature type="chain" id="PRO_5045126576" evidence="1">
    <location>
        <begin position="30"/>
        <end position="325"/>
    </location>
</feature>
<evidence type="ECO:0000313" key="2">
    <source>
        <dbReference type="EMBL" id="GMA96568.1"/>
    </source>
</evidence>
<dbReference type="RefSeq" id="WP_284255110.1">
    <property type="nucleotide sequence ID" value="NZ_BSVB01000001.1"/>
</dbReference>
<keyword evidence="1" id="KW-0732">Signal</keyword>
<comment type="caution">
    <text evidence="2">The sequence shown here is derived from an EMBL/GenBank/DDBJ whole genome shotgun (WGS) entry which is preliminary data.</text>
</comment>
<keyword evidence="3" id="KW-1185">Reference proteome</keyword>
<organism evidence="2 3">
    <name type="scientific">Pseudolysinimonas kribbensis</name>
    <dbReference type="NCBI Taxonomy" id="433641"/>
    <lineage>
        <taxon>Bacteria</taxon>
        <taxon>Bacillati</taxon>
        <taxon>Actinomycetota</taxon>
        <taxon>Actinomycetes</taxon>
        <taxon>Micrococcales</taxon>
        <taxon>Microbacteriaceae</taxon>
        <taxon>Pseudolysinimonas</taxon>
    </lineage>
</organism>
<evidence type="ECO:0000256" key="1">
    <source>
        <dbReference type="SAM" id="SignalP"/>
    </source>
</evidence>
<accession>A0ABQ6K7F4</accession>